<keyword evidence="8 10" id="KW-0472">Membrane</keyword>
<feature type="transmembrane region" description="Helical" evidence="10">
    <location>
        <begin position="321"/>
        <end position="346"/>
    </location>
</feature>
<evidence type="ECO:0000256" key="8">
    <source>
        <dbReference type="ARBA" id="ARBA00023136"/>
    </source>
</evidence>
<evidence type="ECO:0000256" key="3">
    <source>
        <dbReference type="ARBA" id="ARBA00022449"/>
    </source>
</evidence>
<dbReference type="GO" id="GO:0005886">
    <property type="term" value="C:plasma membrane"/>
    <property type="evidence" value="ECO:0007669"/>
    <property type="project" value="UniProtKB-SubCell"/>
</dbReference>
<comment type="subcellular location">
    <subcellularLocation>
        <location evidence="1">Cell membrane</location>
        <topology evidence="1">Multi-pass membrane protein</topology>
    </subcellularLocation>
</comment>
<dbReference type="GO" id="GO:0015297">
    <property type="term" value="F:antiporter activity"/>
    <property type="evidence" value="ECO:0007669"/>
    <property type="project" value="UniProtKB-KW"/>
</dbReference>
<evidence type="ECO:0000313" key="11">
    <source>
        <dbReference type="EMBL" id="HIV99149.1"/>
    </source>
</evidence>
<feature type="transmembrane region" description="Helical" evidence="10">
    <location>
        <begin position="169"/>
        <end position="190"/>
    </location>
</feature>
<dbReference type="AlphaFoldDB" id="A0A9D1TMZ5"/>
<sequence length="450" mass="49114">MINDDNAITSGVIWKQLLIFFFPILFGTFFQQLYNTADAIIVGQFLGKEALAAVGGGTSTIINLLVGFFTGIATGSTVIISQFFGARDMERTNKAIHTAIGIALAGGIIIAGAGFFTTEYMLNLIGTPDDVMPLAEEYMKIFFLGSVFNTLYNMGSGVFRALGDSKKPLYFLIVSCAVNIVLDILFVGPLKMGVAGAAWATISSQMISALLCLVYLRKEKEEIRYHITKTSLNPFMVKRTMQIGLPAGIQSVLYTISNLILQAHVNGFGTDTAAAWAAYGKIDSLFWLAINAFGLAVTTFIGQNYGAGLYDRVRKGVRTSVLMASVLTISLSILFMFFGRFFLMLFASDEQVLSIGMSILILLVPTWITYMPIEVFSGAMRGCGKTLIPTIITCVGICGFRIIWLEGATRILNTIGTVMFCYPSSWLLASVALIVYYKKGNILNDQNKRV</sequence>
<gene>
    <name evidence="11" type="ORF">IAB12_05180</name>
</gene>
<proteinExistence type="predicted"/>
<feature type="transmembrane region" description="Helical" evidence="10">
    <location>
        <begin position="285"/>
        <end position="309"/>
    </location>
</feature>
<evidence type="ECO:0000256" key="9">
    <source>
        <dbReference type="ARBA" id="ARBA00031636"/>
    </source>
</evidence>
<evidence type="ECO:0000256" key="4">
    <source>
        <dbReference type="ARBA" id="ARBA00022475"/>
    </source>
</evidence>
<feature type="transmembrane region" description="Helical" evidence="10">
    <location>
        <begin position="411"/>
        <end position="437"/>
    </location>
</feature>
<organism evidence="11 12">
    <name type="scientific">Candidatus Ornithospirochaeta avicola</name>
    <dbReference type="NCBI Taxonomy" id="2840896"/>
    <lineage>
        <taxon>Bacteria</taxon>
        <taxon>Pseudomonadati</taxon>
        <taxon>Spirochaetota</taxon>
        <taxon>Spirochaetia</taxon>
        <taxon>Spirochaetales</taxon>
        <taxon>Spirochaetaceae</taxon>
        <taxon>Spirochaetaceae incertae sedis</taxon>
        <taxon>Candidatus Ornithospirochaeta</taxon>
    </lineage>
</organism>
<reference evidence="11" key="2">
    <citation type="submission" date="2021-04" db="EMBL/GenBank/DDBJ databases">
        <authorList>
            <person name="Gilroy R."/>
        </authorList>
    </citation>
    <scope>NUCLEOTIDE SEQUENCE</scope>
    <source>
        <strain evidence="11">Gambia11-129</strain>
    </source>
</reference>
<reference evidence="11" key="1">
    <citation type="journal article" date="2021" name="PeerJ">
        <title>Extensive microbial diversity within the chicken gut microbiome revealed by metagenomics and culture.</title>
        <authorList>
            <person name="Gilroy R."/>
            <person name="Ravi A."/>
            <person name="Getino M."/>
            <person name="Pursley I."/>
            <person name="Horton D.L."/>
            <person name="Alikhan N.F."/>
            <person name="Baker D."/>
            <person name="Gharbi K."/>
            <person name="Hall N."/>
            <person name="Watson M."/>
            <person name="Adriaenssens E.M."/>
            <person name="Foster-Nyarko E."/>
            <person name="Jarju S."/>
            <person name="Secka A."/>
            <person name="Antonio M."/>
            <person name="Oren A."/>
            <person name="Chaudhuri R.R."/>
            <person name="La Ragione R."/>
            <person name="Hildebrand F."/>
            <person name="Pallen M.J."/>
        </authorList>
    </citation>
    <scope>NUCLEOTIDE SEQUENCE</scope>
    <source>
        <strain evidence="11">Gambia11-129</strain>
    </source>
</reference>
<accession>A0A9D1TMZ5</accession>
<feature type="transmembrane region" description="Helical" evidence="10">
    <location>
        <begin position="12"/>
        <end position="30"/>
    </location>
</feature>
<dbReference type="InterPro" id="IPR050222">
    <property type="entry name" value="MATE_MdtK"/>
</dbReference>
<dbReference type="GO" id="GO:0006811">
    <property type="term" value="P:monoatomic ion transport"/>
    <property type="evidence" value="ECO:0007669"/>
    <property type="project" value="UniProtKB-KW"/>
</dbReference>
<feature type="transmembrane region" description="Helical" evidence="10">
    <location>
        <begin position="138"/>
        <end position="162"/>
    </location>
</feature>
<evidence type="ECO:0000256" key="1">
    <source>
        <dbReference type="ARBA" id="ARBA00004651"/>
    </source>
</evidence>
<evidence type="ECO:0000256" key="7">
    <source>
        <dbReference type="ARBA" id="ARBA00023065"/>
    </source>
</evidence>
<dbReference type="EMBL" id="DXHU01000020">
    <property type="protein sequence ID" value="HIV99149.1"/>
    <property type="molecule type" value="Genomic_DNA"/>
</dbReference>
<dbReference type="PANTHER" id="PTHR43298:SF2">
    <property type="entry name" value="FMN_FAD EXPORTER YEEO-RELATED"/>
    <property type="match status" value="1"/>
</dbReference>
<evidence type="ECO:0000256" key="2">
    <source>
        <dbReference type="ARBA" id="ARBA00022448"/>
    </source>
</evidence>
<feature type="transmembrane region" description="Helical" evidence="10">
    <location>
        <begin position="243"/>
        <end position="265"/>
    </location>
</feature>
<evidence type="ECO:0000313" key="12">
    <source>
        <dbReference type="Proteomes" id="UP000823936"/>
    </source>
</evidence>
<feature type="transmembrane region" description="Helical" evidence="10">
    <location>
        <begin position="96"/>
        <end position="118"/>
    </location>
</feature>
<name>A0A9D1TMZ5_9SPIO</name>
<feature type="transmembrane region" description="Helical" evidence="10">
    <location>
        <begin position="61"/>
        <end position="84"/>
    </location>
</feature>
<dbReference type="NCBIfam" id="TIGR00797">
    <property type="entry name" value="matE"/>
    <property type="match status" value="1"/>
</dbReference>
<dbReference type="PIRSF" id="PIRSF006603">
    <property type="entry name" value="DinF"/>
    <property type="match status" value="1"/>
</dbReference>
<keyword evidence="4" id="KW-1003">Cell membrane</keyword>
<keyword evidence="3" id="KW-0050">Antiport</keyword>
<dbReference type="InterPro" id="IPR048279">
    <property type="entry name" value="MdtK-like"/>
</dbReference>
<evidence type="ECO:0000256" key="10">
    <source>
        <dbReference type="SAM" id="Phobius"/>
    </source>
</evidence>
<dbReference type="InterPro" id="IPR002528">
    <property type="entry name" value="MATE_fam"/>
</dbReference>
<evidence type="ECO:0000256" key="5">
    <source>
        <dbReference type="ARBA" id="ARBA00022692"/>
    </source>
</evidence>
<keyword evidence="7" id="KW-0406">Ion transport</keyword>
<feature type="transmembrane region" description="Helical" evidence="10">
    <location>
        <begin position="196"/>
        <end position="216"/>
    </location>
</feature>
<feature type="transmembrane region" description="Helical" evidence="10">
    <location>
        <begin position="385"/>
        <end position="405"/>
    </location>
</feature>
<dbReference type="GO" id="GO:0042910">
    <property type="term" value="F:xenobiotic transmembrane transporter activity"/>
    <property type="evidence" value="ECO:0007669"/>
    <property type="project" value="InterPro"/>
</dbReference>
<evidence type="ECO:0000256" key="6">
    <source>
        <dbReference type="ARBA" id="ARBA00022989"/>
    </source>
</evidence>
<dbReference type="CDD" id="cd13138">
    <property type="entry name" value="MATE_yoeA_like"/>
    <property type="match status" value="1"/>
</dbReference>
<keyword evidence="5 10" id="KW-0812">Transmembrane</keyword>
<dbReference type="Pfam" id="PF01554">
    <property type="entry name" value="MatE"/>
    <property type="match status" value="2"/>
</dbReference>
<protein>
    <recommendedName>
        <fullName evidence="9">Multidrug-efflux transporter</fullName>
    </recommendedName>
</protein>
<dbReference type="PANTHER" id="PTHR43298">
    <property type="entry name" value="MULTIDRUG RESISTANCE PROTEIN NORM-RELATED"/>
    <property type="match status" value="1"/>
</dbReference>
<dbReference type="Proteomes" id="UP000823936">
    <property type="component" value="Unassembled WGS sequence"/>
</dbReference>
<keyword evidence="6 10" id="KW-1133">Transmembrane helix</keyword>
<feature type="transmembrane region" description="Helical" evidence="10">
    <location>
        <begin position="352"/>
        <end position="373"/>
    </location>
</feature>
<comment type="caution">
    <text evidence="11">The sequence shown here is derived from an EMBL/GenBank/DDBJ whole genome shotgun (WGS) entry which is preliminary data.</text>
</comment>
<keyword evidence="2" id="KW-0813">Transport</keyword>